<name>A0A9P6RLN8_9FUNG</name>
<dbReference type="FunFam" id="2.40.70.10:FF:000115">
    <property type="entry name" value="Lysosomal aspartic protease"/>
    <property type="match status" value="1"/>
</dbReference>
<keyword evidence="8" id="KW-0865">Zymogen</keyword>
<organism evidence="15 16">
    <name type="scientific">Dissophora globulifera</name>
    <dbReference type="NCBI Taxonomy" id="979702"/>
    <lineage>
        <taxon>Eukaryota</taxon>
        <taxon>Fungi</taxon>
        <taxon>Fungi incertae sedis</taxon>
        <taxon>Mucoromycota</taxon>
        <taxon>Mortierellomycotina</taxon>
        <taxon>Mortierellomycetes</taxon>
        <taxon>Mortierellales</taxon>
        <taxon>Mortierellaceae</taxon>
        <taxon>Dissophora</taxon>
    </lineage>
</organism>
<dbReference type="GO" id="GO:0006508">
    <property type="term" value="P:proteolysis"/>
    <property type="evidence" value="ECO:0007669"/>
    <property type="project" value="UniProtKB-KW"/>
</dbReference>
<keyword evidence="7" id="KW-0378">Hydrolase</keyword>
<sequence length="504" mass="54968">MKLRIGITAAIFLTASSAVLAANSEDVLKVPITRVTSSGRPSTVGRWAHTLRKYGLSQKRHASKAGGPRGRQRGQLEDETSLARIPLVDYDFDREVDIIEMDPQIVRCGAIEARIAIYYGTVMIGEPPQAFKIDFDTGSSQFIISAKDCIECSGTTHYDSTASTTFLANGNPWKITYGDQSHAEGILGHDRITLDTIIVENQQLALVTNESAGFDDTIDGIMGLAFGSLSTSIASTKTVFENMMAQKVVERGIFSFYLGKSKLNGGGEVIFGGMDMDRVEPGHKITYTPVTKAKYWQINVSDVLVNGKSVSYKSEQGRKDGGKNSDSSKDGNETEKGNGDKADDSKEENGDHKKKSSNDMPGIMDTGTTLLIVPQRLAVNIHRKIKGSKVVERTWTLPCDLVTDEPDGKIELEIEGKNFAVPFEDLVREETEPGSKTCYSGIQSSSASFMIIGDLFIKNNYVVFDQENKKVGIAPLKLEKPKEDAANESNGAGDDDDDDDDDDE</sequence>
<evidence type="ECO:0000256" key="6">
    <source>
        <dbReference type="ARBA" id="ARBA00022750"/>
    </source>
</evidence>
<comment type="similarity">
    <text evidence="2">Belongs to the peptidase A1 family.</text>
</comment>
<dbReference type="PROSITE" id="PS51767">
    <property type="entry name" value="PEPTIDASE_A1"/>
    <property type="match status" value="1"/>
</dbReference>
<dbReference type="InterPro" id="IPR021109">
    <property type="entry name" value="Peptidase_aspartic_dom_sf"/>
</dbReference>
<feature type="compositionally biased region" description="Basic and acidic residues" evidence="12">
    <location>
        <begin position="315"/>
        <end position="351"/>
    </location>
</feature>
<dbReference type="EMBL" id="JAAAIP010000298">
    <property type="protein sequence ID" value="KAG0320033.1"/>
    <property type="molecule type" value="Genomic_DNA"/>
</dbReference>
<dbReference type="GO" id="GO:0004190">
    <property type="term" value="F:aspartic-type endopeptidase activity"/>
    <property type="evidence" value="ECO:0007669"/>
    <property type="project" value="UniProtKB-KW"/>
</dbReference>
<evidence type="ECO:0000256" key="9">
    <source>
        <dbReference type="ARBA" id="ARBA00023157"/>
    </source>
</evidence>
<evidence type="ECO:0000259" key="14">
    <source>
        <dbReference type="PROSITE" id="PS51767"/>
    </source>
</evidence>
<gene>
    <name evidence="15" type="ORF">BGZ99_004716</name>
</gene>
<evidence type="ECO:0000256" key="7">
    <source>
        <dbReference type="ARBA" id="ARBA00022801"/>
    </source>
</evidence>
<comment type="catalytic activity">
    <reaction evidence="1">
        <text>Hydrolysis of proteins with broad specificity similar to that of pepsin A, preferring hydrophobic residues at P1 and P1'. Clots milk and activates trypsinogen. Does not cleave 4-Gln-|-His-5, but does cleave 10-His-|-Leu-11 and 12-Val-|-Glu-13 in B chain of insulin.</text>
        <dbReference type="EC" id="3.4.23.21"/>
    </reaction>
</comment>
<dbReference type="Proteomes" id="UP000738325">
    <property type="component" value="Unassembled WGS sequence"/>
</dbReference>
<dbReference type="InterPro" id="IPR033121">
    <property type="entry name" value="PEPTIDASE_A1"/>
</dbReference>
<dbReference type="PRINTS" id="PR00792">
    <property type="entry name" value="PEPSIN"/>
</dbReference>
<evidence type="ECO:0000256" key="11">
    <source>
        <dbReference type="PIRSR" id="PIRSR601461-2"/>
    </source>
</evidence>
<evidence type="ECO:0000256" key="2">
    <source>
        <dbReference type="ARBA" id="ARBA00007447"/>
    </source>
</evidence>
<dbReference type="InterPro" id="IPR034164">
    <property type="entry name" value="Pepsin-like_dom"/>
</dbReference>
<evidence type="ECO:0000256" key="13">
    <source>
        <dbReference type="SAM" id="SignalP"/>
    </source>
</evidence>
<dbReference type="Pfam" id="PF00026">
    <property type="entry name" value="Asp"/>
    <property type="match status" value="2"/>
</dbReference>
<feature type="region of interest" description="Disordered" evidence="12">
    <location>
        <begin position="474"/>
        <end position="504"/>
    </location>
</feature>
<keyword evidence="4" id="KW-0645">Protease</keyword>
<protein>
    <recommendedName>
        <fullName evidence="3">rhizopuspepsin</fullName>
        <ecNumber evidence="3">3.4.23.21</ecNumber>
    </recommendedName>
</protein>
<dbReference type="OrthoDB" id="2747330at2759"/>
<evidence type="ECO:0000256" key="4">
    <source>
        <dbReference type="ARBA" id="ARBA00022670"/>
    </source>
</evidence>
<comment type="caution">
    <text evidence="15">The sequence shown here is derived from an EMBL/GenBank/DDBJ whole genome shotgun (WGS) entry which is preliminary data.</text>
</comment>
<feature type="compositionally biased region" description="Acidic residues" evidence="12">
    <location>
        <begin position="493"/>
        <end position="504"/>
    </location>
</feature>
<keyword evidence="9 11" id="KW-1015">Disulfide bond</keyword>
<feature type="active site" evidence="10">
    <location>
        <position position="365"/>
    </location>
</feature>
<evidence type="ECO:0000256" key="3">
    <source>
        <dbReference type="ARBA" id="ARBA00013205"/>
    </source>
</evidence>
<feature type="disulfide bond" evidence="11">
    <location>
        <begin position="399"/>
        <end position="438"/>
    </location>
</feature>
<keyword evidence="16" id="KW-1185">Reference proteome</keyword>
<evidence type="ECO:0000256" key="12">
    <source>
        <dbReference type="SAM" id="MobiDB-lite"/>
    </source>
</evidence>
<dbReference type="Gene3D" id="2.40.70.10">
    <property type="entry name" value="Acid Proteases"/>
    <property type="match status" value="2"/>
</dbReference>
<feature type="chain" id="PRO_5040173406" description="rhizopuspepsin" evidence="13">
    <location>
        <begin position="22"/>
        <end position="504"/>
    </location>
</feature>
<reference evidence="15" key="1">
    <citation type="journal article" date="2020" name="Fungal Divers.">
        <title>Resolving the Mortierellaceae phylogeny through synthesis of multi-gene phylogenetics and phylogenomics.</title>
        <authorList>
            <person name="Vandepol N."/>
            <person name="Liber J."/>
            <person name="Desiro A."/>
            <person name="Na H."/>
            <person name="Kennedy M."/>
            <person name="Barry K."/>
            <person name="Grigoriev I.V."/>
            <person name="Miller A.N."/>
            <person name="O'Donnell K."/>
            <person name="Stajich J.E."/>
            <person name="Bonito G."/>
        </authorList>
    </citation>
    <scope>NUCLEOTIDE SEQUENCE</scope>
    <source>
        <strain evidence="15">REB-010B</strain>
    </source>
</reference>
<feature type="active site" evidence="10">
    <location>
        <position position="136"/>
    </location>
</feature>
<evidence type="ECO:0000256" key="1">
    <source>
        <dbReference type="ARBA" id="ARBA00001130"/>
    </source>
</evidence>
<evidence type="ECO:0000256" key="5">
    <source>
        <dbReference type="ARBA" id="ARBA00022729"/>
    </source>
</evidence>
<proteinExistence type="inferred from homology"/>
<keyword evidence="5 13" id="KW-0732">Signal</keyword>
<dbReference type="AlphaFoldDB" id="A0A9P6RLN8"/>
<dbReference type="CDD" id="cd05471">
    <property type="entry name" value="pepsin_like"/>
    <property type="match status" value="1"/>
</dbReference>
<evidence type="ECO:0000313" key="15">
    <source>
        <dbReference type="EMBL" id="KAG0320033.1"/>
    </source>
</evidence>
<keyword evidence="6" id="KW-0064">Aspartyl protease</keyword>
<feature type="signal peptide" evidence="13">
    <location>
        <begin position="1"/>
        <end position="21"/>
    </location>
</feature>
<feature type="region of interest" description="Disordered" evidence="12">
    <location>
        <begin position="56"/>
        <end position="78"/>
    </location>
</feature>
<dbReference type="InterPro" id="IPR001461">
    <property type="entry name" value="Aspartic_peptidase_A1"/>
</dbReference>
<dbReference type="SUPFAM" id="SSF50630">
    <property type="entry name" value="Acid proteases"/>
    <property type="match status" value="1"/>
</dbReference>
<dbReference type="PANTHER" id="PTHR47966">
    <property type="entry name" value="BETA-SITE APP-CLEAVING ENZYME, ISOFORM A-RELATED"/>
    <property type="match status" value="1"/>
</dbReference>
<feature type="region of interest" description="Disordered" evidence="12">
    <location>
        <begin position="312"/>
        <end position="363"/>
    </location>
</feature>
<dbReference type="PANTHER" id="PTHR47966:SF1">
    <property type="entry name" value="ASPARTYL PROTEINASE"/>
    <property type="match status" value="1"/>
</dbReference>
<feature type="domain" description="Peptidase A1" evidence="14">
    <location>
        <begin position="118"/>
        <end position="474"/>
    </location>
</feature>
<accession>A0A9P6RLN8</accession>
<evidence type="ECO:0000256" key="10">
    <source>
        <dbReference type="PIRSR" id="PIRSR601461-1"/>
    </source>
</evidence>
<evidence type="ECO:0000256" key="8">
    <source>
        <dbReference type="ARBA" id="ARBA00023145"/>
    </source>
</evidence>
<evidence type="ECO:0000313" key="16">
    <source>
        <dbReference type="Proteomes" id="UP000738325"/>
    </source>
</evidence>
<dbReference type="EC" id="3.4.23.21" evidence="3"/>